<keyword evidence="7" id="KW-1185">Reference proteome</keyword>
<dbReference type="Gene3D" id="3.40.1090.10">
    <property type="entry name" value="Cytosolic phospholipase A2 catalytic domain"/>
    <property type="match status" value="2"/>
</dbReference>
<proteinExistence type="predicted"/>
<feature type="short sequence motif" description="GXGXXG" evidence="4">
    <location>
        <begin position="8"/>
        <end position="13"/>
    </location>
</feature>
<keyword evidence="2 4" id="KW-0442">Lipid degradation</keyword>
<feature type="short sequence motif" description="DGA/G" evidence="4">
    <location>
        <begin position="182"/>
        <end position="184"/>
    </location>
</feature>
<dbReference type="OrthoDB" id="2339873at2"/>
<accession>A0A6H9YJ10</accession>
<dbReference type="SUPFAM" id="SSF52151">
    <property type="entry name" value="FabD/lysophospholipase-like"/>
    <property type="match status" value="1"/>
</dbReference>
<evidence type="ECO:0000313" key="6">
    <source>
        <dbReference type="EMBL" id="KAB2346803.1"/>
    </source>
</evidence>
<feature type="active site" description="Nucleophile" evidence="4">
    <location>
        <position position="41"/>
    </location>
</feature>
<evidence type="ECO:0000259" key="5">
    <source>
        <dbReference type="PROSITE" id="PS51635"/>
    </source>
</evidence>
<keyword evidence="1 4" id="KW-0378">Hydrolase</keyword>
<feature type="active site" description="Proton acceptor" evidence="4">
    <location>
        <position position="182"/>
    </location>
</feature>
<comment type="caution">
    <text evidence="6">The sequence shown here is derived from an EMBL/GenBank/DDBJ whole genome shotgun (WGS) entry which is preliminary data.</text>
</comment>
<evidence type="ECO:0000313" key="7">
    <source>
        <dbReference type="Proteomes" id="UP000468735"/>
    </source>
</evidence>
<feature type="short sequence motif" description="GXSXG" evidence="4">
    <location>
        <begin position="39"/>
        <end position="43"/>
    </location>
</feature>
<dbReference type="EMBL" id="WBMT01000010">
    <property type="protein sequence ID" value="KAB2346803.1"/>
    <property type="molecule type" value="Genomic_DNA"/>
</dbReference>
<keyword evidence="3 4" id="KW-0443">Lipid metabolism</keyword>
<dbReference type="InterPro" id="IPR016035">
    <property type="entry name" value="Acyl_Trfase/lysoPLipase"/>
</dbReference>
<dbReference type="RefSeq" id="WP_151562604.1">
    <property type="nucleotide sequence ID" value="NZ_WBMT01000010.1"/>
</dbReference>
<evidence type="ECO:0000256" key="2">
    <source>
        <dbReference type="ARBA" id="ARBA00022963"/>
    </source>
</evidence>
<evidence type="ECO:0000256" key="3">
    <source>
        <dbReference type="ARBA" id="ARBA00023098"/>
    </source>
</evidence>
<dbReference type="PANTHER" id="PTHR14226">
    <property type="entry name" value="NEUROPATHY TARGET ESTERASE/SWISS CHEESE D.MELANOGASTER"/>
    <property type="match status" value="1"/>
</dbReference>
<evidence type="ECO:0000256" key="1">
    <source>
        <dbReference type="ARBA" id="ARBA00022801"/>
    </source>
</evidence>
<dbReference type="InterPro" id="IPR002641">
    <property type="entry name" value="PNPLA_dom"/>
</dbReference>
<dbReference type="PROSITE" id="PS51635">
    <property type="entry name" value="PNPLA"/>
    <property type="match status" value="1"/>
</dbReference>
<gene>
    <name evidence="6" type="ORF">F8566_21480</name>
</gene>
<dbReference type="AlphaFoldDB" id="A0A6H9YJ10"/>
<dbReference type="PANTHER" id="PTHR14226:SF57">
    <property type="entry name" value="BLR7027 PROTEIN"/>
    <property type="match status" value="1"/>
</dbReference>
<evidence type="ECO:0000256" key="4">
    <source>
        <dbReference type="PROSITE-ProRule" id="PRU01161"/>
    </source>
</evidence>
<sequence>MGALVLGGGGLTGVSWEWGVLAGLAAAGIDLRDAELVVGTSAGSVVGAQVAAGLDLEERFTAQFTALETGAPARMARVDLARSAWAVLSSREPARAGARLGRMALNARTGPEAARAAVMRARLPVRDWPERPLLVTAVDAATGAFTVFDRSGEATLLEAVGASCAVPGVYPPVTIGGRRYIDGGARSATNADLAAGHEAVVVIAPVTQGLGAIKSVAGQAADLRRAGAKVVVISPDPASRRAFGRNSLDPARRPPAARAGHRQAVSVAEAVAAVWEAA</sequence>
<dbReference type="Pfam" id="PF01734">
    <property type="entry name" value="Patatin"/>
    <property type="match status" value="1"/>
</dbReference>
<dbReference type="Proteomes" id="UP000468735">
    <property type="component" value="Unassembled WGS sequence"/>
</dbReference>
<dbReference type="GO" id="GO:0016042">
    <property type="term" value="P:lipid catabolic process"/>
    <property type="evidence" value="ECO:0007669"/>
    <property type="project" value="UniProtKB-UniRule"/>
</dbReference>
<dbReference type="GO" id="GO:0016787">
    <property type="term" value="F:hydrolase activity"/>
    <property type="evidence" value="ECO:0007669"/>
    <property type="project" value="UniProtKB-UniRule"/>
</dbReference>
<protein>
    <submittedName>
        <fullName evidence="6">Patatin-like phospholipase family protein</fullName>
    </submittedName>
</protein>
<name>A0A6H9YJ10_9ACTN</name>
<reference evidence="6 7" key="1">
    <citation type="submission" date="2019-09" db="EMBL/GenBank/DDBJ databases">
        <title>Actinomadura physcomitrii sp. nov., a novel actinomycete isolated from moss [Physcomitrium sphaericum (Ludw) Fuernr].</title>
        <authorList>
            <person name="Zhuang X."/>
            <person name="Liu C."/>
        </authorList>
    </citation>
    <scope>NUCLEOTIDE SEQUENCE [LARGE SCALE GENOMIC DNA]</scope>
    <source>
        <strain evidence="6 7">HMC1</strain>
    </source>
</reference>
<organism evidence="6 7">
    <name type="scientific">Actinomadura rudentiformis</name>
    <dbReference type="NCBI Taxonomy" id="359158"/>
    <lineage>
        <taxon>Bacteria</taxon>
        <taxon>Bacillati</taxon>
        <taxon>Actinomycetota</taxon>
        <taxon>Actinomycetes</taxon>
        <taxon>Streptosporangiales</taxon>
        <taxon>Thermomonosporaceae</taxon>
        <taxon>Actinomadura</taxon>
    </lineage>
</organism>
<feature type="domain" description="PNPLA" evidence="5">
    <location>
        <begin position="4"/>
        <end position="195"/>
    </location>
</feature>
<dbReference type="InterPro" id="IPR050301">
    <property type="entry name" value="NTE"/>
</dbReference>